<reference evidence="2" key="1">
    <citation type="submission" date="2020-10" db="EMBL/GenBank/DDBJ databases">
        <title>Mucilaginibacter mali sp. nov., isolated from rhizosphere soil of apple orchard.</title>
        <authorList>
            <person name="Lee J.-S."/>
            <person name="Kim H.S."/>
            <person name="Kim J.-S."/>
        </authorList>
    </citation>
    <scope>NUCLEOTIDE SEQUENCE</scope>
    <source>
        <strain evidence="2">KCTC 22746</strain>
    </source>
</reference>
<proteinExistence type="predicted"/>
<feature type="chain" id="PRO_5038080336" evidence="1">
    <location>
        <begin position="19"/>
        <end position="280"/>
    </location>
</feature>
<organism evidence="2 3">
    <name type="scientific">Mucilaginibacter myungsuensis</name>
    <dbReference type="NCBI Taxonomy" id="649104"/>
    <lineage>
        <taxon>Bacteria</taxon>
        <taxon>Pseudomonadati</taxon>
        <taxon>Bacteroidota</taxon>
        <taxon>Sphingobacteriia</taxon>
        <taxon>Sphingobacteriales</taxon>
        <taxon>Sphingobacteriaceae</taxon>
        <taxon>Mucilaginibacter</taxon>
    </lineage>
</organism>
<dbReference type="EMBL" id="JADFFL010000015">
    <property type="protein sequence ID" value="MBE9664647.1"/>
    <property type="molecule type" value="Genomic_DNA"/>
</dbReference>
<dbReference type="Proteomes" id="UP000622475">
    <property type="component" value="Unassembled WGS sequence"/>
</dbReference>
<gene>
    <name evidence="2" type="ORF">IRJ16_22395</name>
</gene>
<dbReference type="AlphaFoldDB" id="A0A929L0L9"/>
<keyword evidence="1" id="KW-0732">Signal</keyword>
<dbReference type="RefSeq" id="WP_194114145.1">
    <property type="nucleotide sequence ID" value="NZ_JADFFL010000015.1"/>
</dbReference>
<name>A0A929L0L9_9SPHI</name>
<evidence type="ECO:0000313" key="2">
    <source>
        <dbReference type="EMBL" id="MBE9664647.1"/>
    </source>
</evidence>
<feature type="signal peptide" evidence="1">
    <location>
        <begin position="1"/>
        <end position="18"/>
    </location>
</feature>
<evidence type="ECO:0000313" key="3">
    <source>
        <dbReference type="Proteomes" id="UP000622475"/>
    </source>
</evidence>
<evidence type="ECO:0000256" key="1">
    <source>
        <dbReference type="SAM" id="SignalP"/>
    </source>
</evidence>
<keyword evidence="3" id="KW-1185">Reference proteome</keyword>
<protein>
    <submittedName>
        <fullName evidence="2">Uncharacterized protein</fullName>
    </submittedName>
</protein>
<accession>A0A929L0L9</accession>
<comment type="caution">
    <text evidence="2">The sequence shown here is derived from an EMBL/GenBank/DDBJ whole genome shotgun (WGS) entry which is preliminary data.</text>
</comment>
<sequence>MKRAFLILVLLIPALLKAQDFSAVWQKAQKLKADSNYKGAIAIYDKEIQKILAGDTIYQDYHWIGFLALAGRIYEGRENKYDNLLYGTKAEKLNEKIEFLKDAGVENMLSYEIKDREHGVISFVYSSCHSTTKRALVWLMNKHIYMQVFDDCNTYKPLKILDTELVTLFEKHLDNITTDSLERPNYIPKERIDYQFKFYSGDKIFNKDWVSRYFLRIPNAVEIREMNEKPVEFPKKDNVIYKSNSDSYFGKMFLRLIQAEKTYTAFINSASERAKIGKIE</sequence>